<accession>A0A0A9CGI6</accession>
<sequence>MLLRTLLPDRSLFVLLEQWCFF</sequence>
<protein>
    <submittedName>
        <fullName evidence="1">Uncharacterized protein</fullName>
    </submittedName>
</protein>
<dbReference type="EMBL" id="GBRH01225385">
    <property type="protein sequence ID" value="JAD72510.1"/>
    <property type="molecule type" value="Transcribed_RNA"/>
</dbReference>
<name>A0A0A9CGI6_ARUDO</name>
<organism evidence="1">
    <name type="scientific">Arundo donax</name>
    <name type="common">Giant reed</name>
    <name type="synonym">Donax arundinaceus</name>
    <dbReference type="NCBI Taxonomy" id="35708"/>
    <lineage>
        <taxon>Eukaryota</taxon>
        <taxon>Viridiplantae</taxon>
        <taxon>Streptophyta</taxon>
        <taxon>Embryophyta</taxon>
        <taxon>Tracheophyta</taxon>
        <taxon>Spermatophyta</taxon>
        <taxon>Magnoliopsida</taxon>
        <taxon>Liliopsida</taxon>
        <taxon>Poales</taxon>
        <taxon>Poaceae</taxon>
        <taxon>PACMAD clade</taxon>
        <taxon>Arundinoideae</taxon>
        <taxon>Arundineae</taxon>
        <taxon>Arundo</taxon>
    </lineage>
</organism>
<reference evidence="1" key="1">
    <citation type="submission" date="2014-09" db="EMBL/GenBank/DDBJ databases">
        <authorList>
            <person name="Magalhaes I.L.F."/>
            <person name="Oliveira U."/>
            <person name="Santos F.R."/>
            <person name="Vidigal T.H.D.A."/>
            <person name="Brescovit A.D."/>
            <person name="Santos A.J."/>
        </authorList>
    </citation>
    <scope>NUCLEOTIDE SEQUENCE</scope>
    <source>
        <tissue evidence="1">Shoot tissue taken approximately 20 cm above the soil surface</tissue>
    </source>
</reference>
<dbReference type="AlphaFoldDB" id="A0A0A9CGI6"/>
<reference evidence="1" key="2">
    <citation type="journal article" date="2015" name="Data Brief">
        <title>Shoot transcriptome of the giant reed, Arundo donax.</title>
        <authorList>
            <person name="Barrero R.A."/>
            <person name="Guerrero F.D."/>
            <person name="Moolhuijzen P."/>
            <person name="Goolsby J.A."/>
            <person name="Tidwell J."/>
            <person name="Bellgard S.E."/>
            <person name="Bellgard M.I."/>
        </authorList>
    </citation>
    <scope>NUCLEOTIDE SEQUENCE</scope>
    <source>
        <tissue evidence="1">Shoot tissue taken approximately 20 cm above the soil surface</tissue>
    </source>
</reference>
<proteinExistence type="predicted"/>
<evidence type="ECO:0000313" key="1">
    <source>
        <dbReference type="EMBL" id="JAD72510.1"/>
    </source>
</evidence>